<organism evidence="6 7">
    <name type="scientific">Saccoglossus kowalevskii</name>
    <name type="common">Acorn worm</name>
    <dbReference type="NCBI Taxonomy" id="10224"/>
    <lineage>
        <taxon>Eukaryota</taxon>
        <taxon>Metazoa</taxon>
        <taxon>Hemichordata</taxon>
        <taxon>Enteropneusta</taxon>
        <taxon>Harrimaniidae</taxon>
        <taxon>Saccoglossus</taxon>
    </lineage>
</organism>
<evidence type="ECO:0000256" key="2">
    <source>
        <dbReference type="ARBA" id="ARBA00010701"/>
    </source>
</evidence>
<evidence type="ECO:0000256" key="4">
    <source>
        <dbReference type="RuleBase" id="RU004262"/>
    </source>
</evidence>
<dbReference type="RefSeq" id="XP_006825878.1">
    <property type="nucleotide sequence ID" value="XM_006825815.1"/>
</dbReference>
<evidence type="ECO:0000313" key="6">
    <source>
        <dbReference type="Proteomes" id="UP000694865"/>
    </source>
</evidence>
<name>A0ABM0N0T7_SACKO</name>
<sequence length="297" mass="32736">MSTFPLAAGSTAFSVEFILHTSSESQLIDKSNPDTLTSSNFNESYLSKFIIHGWMESYNTTWVQDMKNELLHHGNYNIVLVDWEEGANNPRYKLSADNTDRTGAEIYHFIKFIQNVYVGYSESRVHLIGFSLGAQVSGATGMRMPTIARITGLDPAGPGFDNHGDSRKLDSSDAQFVDIIHVDGDVTGGVGCWYPSGHVDFYPNGGQSQPACRLLADDGDVSLIDPSSCDHGMAPQYFIESINTDCEFEAYPCTHGKKCYSCASGCNRMGFHAFPHTTGIFYLETNSEKPYCNKPVV</sequence>
<keyword evidence="3" id="KW-0964">Secreted</keyword>
<comment type="subcellular location">
    <subcellularLocation>
        <location evidence="1">Secreted</location>
    </subcellularLocation>
</comment>
<dbReference type="InterPro" id="IPR000734">
    <property type="entry name" value="TAG_lipase"/>
</dbReference>
<dbReference type="Pfam" id="PF00151">
    <property type="entry name" value="Lipase"/>
    <property type="match status" value="1"/>
</dbReference>
<evidence type="ECO:0000259" key="5">
    <source>
        <dbReference type="Pfam" id="PF00151"/>
    </source>
</evidence>
<dbReference type="PRINTS" id="PR00821">
    <property type="entry name" value="TAGLIPASE"/>
</dbReference>
<evidence type="ECO:0000256" key="3">
    <source>
        <dbReference type="ARBA" id="ARBA00022525"/>
    </source>
</evidence>
<comment type="similarity">
    <text evidence="2 4">Belongs to the AB hydrolase superfamily. Lipase family.</text>
</comment>
<reference evidence="7" key="1">
    <citation type="submission" date="2025-08" db="UniProtKB">
        <authorList>
            <consortium name="RefSeq"/>
        </authorList>
    </citation>
    <scope>IDENTIFICATION</scope>
    <source>
        <tissue evidence="7">Testes</tissue>
    </source>
</reference>
<gene>
    <name evidence="7" type="primary">LOC102808746</name>
</gene>
<evidence type="ECO:0000313" key="7">
    <source>
        <dbReference type="RefSeq" id="XP_006825878.1"/>
    </source>
</evidence>
<dbReference type="PANTHER" id="PTHR11610">
    <property type="entry name" value="LIPASE"/>
    <property type="match status" value="1"/>
</dbReference>
<dbReference type="InterPro" id="IPR013818">
    <property type="entry name" value="Lipase"/>
</dbReference>
<dbReference type="PANTHER" id="PTHR11610:SF190">
    <property type="entry name" value="VITELLOGENIN-3-LIKE PROTEIN"/>
    <property type="match status" value="1"/>
</dbReference>
<evidence type="ECO:0000256" key="1">
    <source>
        <dbReference type="ARBA" id="ARBA00004613"/>
    </source>
</evidence>
<feature type="domain" description="Lipase" evidence="5">
    <location>
        <begin position="13"/>
        <end position="291"/>
    </location>
</feature>
<accession>A0ABM0N0T7</accession>
<protein>
    <submittedName>
        <fullName evidence="7">Inactive pancreatic lipase-related protein 1-like</fullName>
    </submittedName>
</protein>
<dbReference type="Gene3D" id="3.40.50.1820">
    <property type="entry name" value="alpha/beta hydrolase"/>
    <property type="match status" value="1"/>
</dbReference>
<dbReference type="SUPFAM" id="SSF53474">
    <property type="entry name" value="alpha/beta-Hydrolases"/>
    <property type="match status" value="1"/>
</dbReference>
<keyword evidence="6" id="KW-1185">Reference proteome</keyword>
<dbReference type="Proteomes" id="UP000694865">
    <property type="component" value="Unplaced"/>
</dbReference>
<dbReference type="InterPro" id="IPR029058">
    <property type="entry name" value="AB_hydrolase_fold"/>
</dbReference>
<dbReference type="GeneID" id="102808746"/>
<proteinExistence type="inferred from homology"/>
<dbReference type="CDD" id="cd00707">
    <property type="entry name" value="Pancreat_lipase_like"/>
    <property type="match status" value="1"/>
</dbReference>
<dbReference type="InterPro" id="IPR033906">
    <property type="entry name" value="Lipase_N"/>
</dbReference>